<keyword evidence="2" id="KW-1185">Reference proteome</keyword>
<sequence length="174" mass="20332">MLQFQISGVVSNSKVKKFYTKFSISFPSSIAIEKTRSALEIYIRFGLVIKALTTFFAIHWKIKPRLTNHLRSESERATNPNRSCQSQVQKIKFTGVKIILAFVKIKRENNNSHYHPSKTDARPFFIIFLKKLYRKGNSSLENCKLIEINFGKGEFKKKKKCIKRAEQYYPNRGF</sequence>
<comment type="caution">
    <text evidence="1">The sequence shown here is derived from an EMBL/GenBank/DDBJ whole genome shotgun (WGS) entry which is preliminary data.</text>
</comment>
<reference evidence="1 2" key="1">
    <citation type="submission" date="2019-08" db="EMBL/GenBank/DDBJ databases">
        <title>The genome of the soybean aphid Biotype 1, its phylome, world population structure and adaptation to the North American continent.</title>
        <authorList>
            <person name="Giordano R."/>
            <person name="Donthu R.K."/>
            <person name="Hernandez A.G."/>
            <person name="Wright C.L."/>
            <person name="Zimin A.V."/>
        </authorList>
    </citation>
    <scope>NUCLEOTIDE SEQUENCE [LARGE SCALE GENOMIC DNA]</scope>
    <source>
        <tissue evidence="1">Whole aphids</tissue>
    </source>
</reference>
<protein>
    <submittedName>
        <fullName evidence="1">Uncharacterized protein</fullName>
    </submittedName>
</protein>
<dbReference type="Proteomes" id="UP000475862">
    <property type="component" value="Unassembled WGS sequence"/>
</dbReference>
<dbReference type="AlphaFoldDB" id="A0A6G0TNP5"/>
<gene>
    <name evidence="1" type="ORF">AGLY_007125</name>
</gene>
<name>A0A6G0TNP5_APHGL</name>
<dbReference type="EMBL" id="VYZN01000023">
    <property type="protein sequence ID" value="KAE9536336.1"/>
    <property type="molecule type" value="Genomic_DNA"/>
</dbReference>
<proteinExistence type="predicted"/>
<accession>A0A6G0TNP5</accession>
<organism evidence="1 2">
    <name type="scientific">Aphis glycines</name>
    <name type="common">Soybean aphid</name>
    <dbReference type="NCBI Taxonomy" id="307491"/>
    <lineage>
        <taxon>Eukaryota</taxon>
        <taxon>Metazoa</taxon>
        <taxon>Ecdysozoa</taxon>
        <taxon>Arthropoda</taxon>
        <taxon>Hexapoda</taxon>
        <taxon>Insecta</taxon>
        <taxon>Pterygota</taxon>
        <taxon>Neoptera</taxon>
        <taxon>Paraneoptera</taxon>
        <taxon>Hemiptera</taxon>
        <taxon>Sternorrhyncha</taxon>
        <taxon>Aphidomorpha</taxon>
        <taxon>Aphidoidea</taxon>
        <taxon>Aphididae</taxon>
        <taxon>Aphidini</taxon>
        <taxon>Aphis</taxon>
        <taxon>Aphis</taxon>
    </lineage>
</organism>
<evidence type="ECO:0000313" key="2">
    <source>
        <dbReference type="Proteomes" id="UP000475862"/>
    </source>
</evidence>
<evidence type="ECO:0000313" key="1">
    <source>
        <dbReference type="EMBL" id="KAE9536336.1"/>
    </source>
</evidence>